<keyword evidence="1" id="KW-0732">Signal</keyword>
<dbReference type="Pfam" id="PF09580">
    <property type="entry name" value="Spore_YhcN_YlaJ"/>
    <property type="match status" value="1"/>
</dbReference>
<sequence length="187" mass="21031">MKAKMILAVALSAVVLSACGANNKGMDDTALRNRDVTDPLRVNYTDRLNETNNLNDREPLLRVRNNVDNNRNDAQGMRVADRVAEKIVAIPEVDDVNVIVTNDNAYVAAQLNDGVELTKVVEKKIADQVKAVDQNIDDVYISANPDFYDRMTSYSNDIRNGEPIEGFFEEFSETVRRIFPNNTHTNR</sequence>
<reference evidence="2 3" key="1">
    <citation type="submission" date="2024-08" db="EMBL/GenBank/DDBJ databases">
        <title>Two novel Cytobacillus novel species.</title>
        <authorList>
            <person name="Liu G."/>
        </authorList>
    </citation>
    <scope>NUCLEOTIDE SEQUENCE [LARGE SCALE GENOMIC DNA]</scope>
    <source>
        <strain evidence="2 3">FJAT-53684</strain>
    </source>
</reference>
<keyword evidence="3" id="KW-1185">Reference proteome</keyword>
<evidence type="ECO:0000313" key="3">
    <source>
        <dbReference type="Proteomes" id="UP001601058"/>
    </source>
</evidence>
<comment type="caution">
    <text evidence="2">The sequence shown here is derived from an EMBL/GenBank/DDBJ whole genome shotgun (WGS) entry which is preliminary data.</text>
</comment>
<organism evidence="2 3">
    <name type="scientific">Cytobacillus mangrovibacter</name>
    <dbReference type="NCBI Taxonomy" id="3299024"/>
    <lineage>
        <taxon>Bacteria</taxon>
        <taxon>Bacillati</taxon>
        <taxon>Bacillota</taxon>
        <taxon>Bacilli</taxon>
        <taxon>Bacillales</taxon>
        <taxon>Bacillaceae</taxon>
        <taxon>Cytobacillus</taxon>
    </lineage>
</organism>
<accession>A0ABW6JVM3</accession>
<gene>
    <name evidence="2" type="ORF">ACFYKT_00310</name>
</gene>
<dbReference type="RefSeq" id="WP_389213775.1">
    <property type="nucleotide sequence ID" value="NZ_JBIACJ010000001.1"/>
</dbReference>
<dbReference type="PROSITE" id="PS51257">
    <property type="entry name" value="PROKAR_LIPOPROTEIN"/>
    <property type="match status" value="1"/>
</dbReference>
<feature type="signal peptide" evidence="1">
    <location>
        <begin position="1"/>
        <end position="20"/>
    </location>
</feature>
<keyword evidence="2" id="KW-0449">Lipoprotein</keyword>
<dbReference type="InterPro" id="IPR014247">
    <property type="entry name" value="Spore_lipoprot_YhcN/YlaJ"/>
</dbReference>
<dbReference type="NCBIfam" id="TIGR02898">
    <property type="entry name" value="spore_YhcN_YlaJ"/>
    <property type="match status" value="1"/>
</dbReference>
<dbReference type="EMBL" id="JBIACJ010000001">
    <property type="protein sequence ID" value="MFE8694793.1"/>
    <property type="molecule type" value="Genomic_DNA"/>
</dbReference>
<protein>
    <submittedName>
        <fullName evidence="2">YhcN/YlaJ family sporulation lipoprotein</fullName>
    </submittedName>
</protein>
<dbReference type="Proteomes" id="UP001601058">
    <property type="component" value="Unassembled WGS sequence"/>
</dbReference>
<dbReference type="InterPro" id="IPR019076">
    <property type="entry name" value="Spore_lipoprot_YhcN/YlaJ-like"/>
</dbReference>
<feature type="chain" id="PRO_5047503088" evidence="1">
    <location>
        <begin position="21"/>
        <end position="187"/>
    </location>
</feature>
<evidence type="ECO:0000313" key="2">
    <source>
        <dbReference type="EMBL" id="MFE8694793.1"/>
    </source>
</evidence>
<name>A0ABW6JVM3_9BACI</name>
<evidence type="ECO:0000256" key="1">
    <source>
        <dbReference type="SAM" id="SignalP"/>
    </source>
</evidence>
<proteinExistence type="predicted"/>